<organism evidence="1 2">
    <name type="scientific">Blepharisma stoltei</name>
    <dbReference type="NCBI Taxonomy" id="1481888"/>
    <lineage>
        <taxon>Eukaryota</taxon>
        <taxon>Sar</taxon>
        <taxon>Alveolata</taxon>
        <taxon>Ciliophora</taxon>
        <taxon>Postciliodesmatophora</taxon>
        <taxon>Heterotrichea</taxon>
        <taxon>Heterotrichida</taxon>
        <taxon>Blepharismidae</taxon>
        <taxon>Blepharisma</taxon>
    </lineage>
</organism>
<gene>
    <name evidence="1" type="ORF">BSTOLATCC_MIC15584</name>
</gene>
<comment type="caution">
    <text evidence="1">The sequence shown here is derived from an EMBL/GenBank/DDBJ whole genome shotgun (WGS) entry which is preliminary data.</text>
</comment>
<evidence type="ECO:0000313" key="2">
    <source>
        <dbReference type="Proteomes" id="UP001162131"/>
    </source>
</evidence>
<sequence length="93" mass="11156">MSMRIAALIILFSALFFSPNRFLLRRIIFQHSSTLSKNSQNNSSYFGAKTPLDPQKIIWREFKYLIRSWQSRNGYDYLQRALKKSGKIRFFWN</sequence>
<proteinExistence type="predicted"/>
<dbReference type="Proteomes" id="UP001162131">
    <property type="component" value="Unassembled WGS sequence"/>
</dbReference>
<name>A0AAU9IMY9_9CILI</name>
<dbReference type="AlphaFoldDB" id="A0AAU9IMY9"/>
<reference evidence="1" key="1">
    <citation type="submission" date="2021-09" db="EMBL/GenBank/DDBJ databases">
        <authorList>
            <consortium name="AG Swart"/>
            <person name="Singh M."/>
            <person name="Singh A."/>
            <person name="Seah K."/>
            <person name="Emmerich C."/>
        </authorList>
    </citation>
    <scope>NUCLEOTIDE SEQUENCE</scope>
    <source>
        <strain evidence="1">ATCC30299</strain>
    </source>
</reference>
<accession>A0AAU9IMY9</accession>
<dbReference type="EMBL" id="CAJZBQ010000015">
    <property type="protein sequence ID" value="CAG9316145.1"/>
    <property type="molecule type" value="Genomic_DNA"/>
</dbReference>
<protein>
    <submittedName>
        <fullName evidence="1">Uncharacterized protein</fullName>
    </submittedName>
</protein>
<evidence type="ECO:0000313" key="1">
    <source>
        <dbReference type="EMBL" id="CAG9316145.1"/>
    </source>
</evidence>
<keyword evidence="2" id="KW-1185">Reference proteome</keyword>